<dbReference type="Pfam" id="PF00293">
    <property type="entry name" value="NUDIX"/>
    <property type="match status" value="1"/>
</dbReference>
<gene>
    <name evidence="2" type="primary">NUDT15</name>
</gene>
<evidence type="ECO:0000313" key="2">
    <source>
        <dbReference type="Ensembl" id="ENSCPVP00000004011.1"/>
    </source>
</evidence>
<dbReference type="PROSITE" id="PS51462">
    <property type="entry name" value="NUDIX"/>
    <property type="match status" value="1"/>
</dbReference>
<proteinExistence type="predicted"/>
<reference evidence="2" key="1">
    <citation type="submission" date="2020-02" db="EMBL/GenBank/DDBJ databases">
        <authorList>
            <person name="Enbody D E."/>
            <person name="Pettersson E M."/>
        </authorList>
    </citation>
    <scope>NUCLEOTIDE SEQUENCE [LARGE SCALE GENOMIC DNA]</scope>
</reference>
<dbReference type="AlphaFoldDB" id="A0A8C3Q5K0"/>
<dbReference type="GO" id="GO:0005829">
    <property type="term" value="C:cytosol"/>
    <property type="evidence" value="ECO:0007669"/>
    <property type="project" value="TreeGrafter"/>
</dbReference>
<accession>A0A8C3Q5K0</accession>
<dbReference type="GO" id="GO:0006203">
    <property type="term" value="P:dGTP catabolic process"/>
    <property type="evidence" value="ECO:0007669"/>
    <property type="project" value="TreeGrafter"/>
</dbReference>
<name>A0A8C3Q5K0_GEOPR</name>
<feature type="region of interest" description="Disordered" evidence="1">
    <location>
        <begin position="1"/>
        <end position="57"/>
    </location>
</feature>
<feature type="region of interest" description="Disordered" evidence="1">
    <location>
        <begin position="105"/>
        <end position="128"/>
    </location>
</feature>
<feature type="compositionally biased region" description="Polar residues" evidence="1">
    <location>
        <begin position="115"/>
        <end position="128"/>
    </location>
</feature>
<sequence length="271" mass="29461">ANKQQDRQGTSPWRPSLGTSPPSSPATSPPGALALSGHTPARGLPKPGIPSPDWRIRPCVPAAGPSLAERPGLPWASRRLSRGGRGSAWGWWSPAPRTPAASSWASGKARWAPAPTSSPEATWSSGRSRASSLPALPFPCPPCLEAAVPCRAFPCLPVRRESLAECAARETLEEAALPLRHVRFASAVNAACPSQRYHYVTVLMKGEAEPGAEPRNQEPDKNEGWEWVKWDEFPPADQLFWALRCLREQGYNPFTEELDHLKGYTGSHQLE</sequence>
<protein>
    <submittedName>
        <fullName evidence="2">Nudix hydrolase 15</fullName>
    </submittedName>
</protein>
<dbReference type="InterPro" id="IPR015797">
    <property type="entry name" value="NUDIX_hydrolase-like_dom_sf"/>
</dbReference>
<evidence type="ECO:0000256" key="1">
    <source>
        <dbReference type="SAM" id="MobiDB-lite"/>
    </source>
</evidence>
<dbReference type="PANTHER" id="PTHR16099">
    <property type="entry name" value="8-OXO-DGTP DIPHOSPHATES NUDT15"/>
    <property type="match status" value="1"/>
</dbReference>
<reference evidence="2" key="2">
    <citation type="submission" date="2025-08" db="UniProtKB">
        <authorList>
            <consortium name="Ensembl"/>
        </authorList>
    </citation>
    <scope>IDENTIFICATION</scope>
</reference>
<keyword evidence="3" id="KW-1185">Reference proteome</keyword>
<dbReference type="Gene3D" id="3.90.79.10">
    <property type="entry name" value="Nucleoside Triphosphate Pyrophosphohydrolase"/>
    <property type="match status" value="1"/>
</dbReference>
<evidence type="ECO:0000313" key="3">
    <source>
        <dbReference type="Proteomes" id="UP000694382"/>
    </source>
</evidence>
<organism evidence="2 3">
    <name type="scientific">Geospiza parvula</name>
    <name type="common">Small tree-finch</name>
    <name type="synonym">Camarhynchus parvulus</name>
    <dbReference type="NCBI Taxonomy" id="87175"/>
    <lineage>
        <taxon>Eukaryota</taxon>
        <taxon>Metazoa</taxon>
        <taxon>Chordata</taxon>
        <taxon>Craniata</taxon>
        <taxon>Vertebrata</taxon>
        <taxon>Euteleostomi</taxon>
        <taxon>Archelosauria</taxon>
        <taxon>Archosauria</taxon>
        <taxon>Dinosauria</taxon>
        <taxon>Saurischia</taxon>
        <taxon>Theropoda</taxon>
        <taxon>Coelurosauria</taxon>
        <taxon>Aves</taxon>
        <taxon>Neognathae</taxon>
        <taxon>Neoaves</taxon>
        <taxon>Telluraves</taxon>
        <taxon>Australaves</taxon>
        <taxon>Passeriformes</taxon>
        <taxon>Thraupidae</taxon>
        <taxon>Camarhynchus</taxon>
    </lineage>
</organism>
<dbReference type="CDD" id="cd04678">
    <property type="entry name" value="NUDIX_MTH2_Nudt15"/>
    <property type="match status" value="1"/>
</dbReference>
<reference evidence="2" key="3">
    <citation type="submission" date="2025-09" db="UniProtKB">
        <authorList>
            <consortium name="Ensembl"/>
        </authorList>
    </citation>
    <scope>IDENTIFICATION</scope>
</reference>
<dbReference type="PANTHER" id="PTHR16099:SF5">
    <property type="entry name" value="NUCLEOTIDE TRIPHOSPHATE DIPHOSPHATASE NUDT15"/>
    <property type="match status" value="1"/>
</dbReference>
<dbReference type="Proteomes" id="UP000694382">
    <property type="component" value="Chromosome 1"/>
</dbReference>
<dbReference type="Ensembl" id="ENSCPVT00000004158.2">
    <property type="protein sequence ID" value="ENSCPVP00000004011.1"/>
    <property type="gene ID" value="ENSCPVG00000002969.2"/>
</dbReference>
<dbReference type="SUPFAM" id="SSF55811">
    <property type="entry name" value="Nudix"/>
    <property type="match status" value="1"/>
</dbReference>
<dbReference type="InterPro" id="IPR000086">
    <property type="entry name" value="NUDIX_hydrolase_dom"/>
</dbReference>
<dbReference type="GO" id="GO:0035539">
    <property type="term" value="F:8-oxo-7,8-dihydrodeoxyguanosine triphosphate pyrophosphatase activity"/>
    <property type="evidence" value="ECO:0007669"/>
    <property type="project" value="TreeGrafter"/>
</dbReference>